<keyword evidence="1" id="KW-1133">Transmembrane helix</keyword>
<dbReference type="Proteomes" id="UP001369736">
    <property type="component" value="Unassembled WGS sequence"/>
</dbReference>
<keyword evidence="3" id="KW-1185">Reference proteome</keyword>
<name>A0ABU8M888_9PSEU</name>
<keyword evidence="1" id="KW-0812">Transmembrane</keyword>
<dbReference type="InterPro" id="IPR011006">
    <property type="entry name" value="CheY-like_superfamily"/>
</dbReference>
<evidence type="ECO:0008006" key="4">
    <source>
        <dbReference type="Google" id="ProtNLM"/>
    </source>
</evidence>
<evidence type="ECO:0000313" key="2">
    <source>
        <dbReference type="EMBL" id="MEJ2862950.1"/>
    </source>
</evidence>
<dbReference type="EMBL" id="JBBEGM010000007">
    <property type="protein sequence ID" value="MEJ2862950.1"/>
    <property type="molecule type" value="Genomic_DNA"/>
</dbReference>
<gene>
    <name evidence="2" type="ORF">WCD58_17410</name>
</gene>
<evidence type="ECO:0000256" key="1">
    <source>
        <dbReference type="SAM" id="Phobius"/>
    </source>
</evidence>
<sequence length="251" mass="26765">MAAGAPFVCPGWEPAAEESSSFVRMLRKLKRSVDRRRAVGGSDGLWQIVLGSVPTLVWAGVVVAALVLLRNPLRQLLPRLQSVSAAGVDVSFVAAGLDAAARQQEVPVDTGRRESATARAADNADLLQGSRLLWLDARPAHNRAERRVFRSLGMDVTAVTTLDEAVDLATRADPDVVITNYGKSPAEGMASVADQVGAAIGDLVPVIVYSRGVAGKPTPAHCFAQTDRPDDLLHLVIDALEHTAHDPYRQP</sequence>
<comment type="caution">
    <text evidence="2">The sequence shown here is derived from an EMBL/GenBank/DDBJ whole genome shotgun (WGS) entry which is preliminary data.</text>
</comment>
<organism evidence="2 3">
    <name type="scientific">Actinomycetospora flava</name>
    <dbReference type="NCBI Taxonomy" id="3129232"/>
    <lineage>
        <taxon>Bacteria</taxon>
        <taxon>Bacillati</taxon>
        <taxon>Actinomycetota</taxon>
        <taxon>Actinomycetes</taxon>
        <taxon>Pseudonocardiales</taxon>
        <taxon>Pseudonocardiaceae</taxon>
        <taxon>Actinomycetospora</taxon>
    </lineage>
</organism>
<evidence type="ECO:0000313" key="3">
    <source>
        <dbReference type="Proteomes" id="UP001369736"/>
    </source>
</evidence>
<feature type="transmembrane region" description="Helical" evidence="1">
    <location>
        <begin position="45"/>
        <end position="69"/>
    </location>
</feature>
<protein>
    <recommendedName>
        <fullName evidence="4">Response regulatory domain-containing protein</fullName>
    </recommendedName>
</protein>
<reference evidence="2 3" key="1">
    <citation type="submission" date="2024-03" db="EMBL/GenBank/DDBJ databases">
        <title>Actinomycetospora sp. OC33-EN07, a novel actinomycete isolated from wild orchid (Aerides multiflora).</title>
        <authorList>
            <person name="Suriyachadkun C."/>
        </authorList>
    </citation>
    <scope>NUCLEOTIDE SEQUENCE [LARGE SCALE GENOMIC DNA]</scope>
    <source>
        <strain evidence="2 3">OC33-EN07</strain>
    </source>
</reference>
<dbReference type="RefSeq" id="WP_337704320.1">
    <property type="nucleotide sequence ID" value="NZ_JBBEGM010000007.1"/>
</dbReference>
<accession>A0ABU8M888</accession>
<proteinExistence type="predicted"/>
<keyword evidence="1" id="KW-0472">Membrane</keyword>
<dbReference type="SUPFAM" id="SSF52172">
    <property type="entry name" value="CheY-like"/>
    <property type="match status" value="1"/>
</dbReference>